<evidence type="ECO:0000256" key="3">
    <source>
        <dbReference type="ARBA" id="ARBA00023015"/>
    </source>
</evidence>
<dbReference type="InterPro" id="IPR011990">
    <property type="entry name" value="TPR-like_helical_dom_sf"/>
</dbReference>
<dbReference type="SUPFAM" id="SSF48452">
    <property type="entry name" value="TPR-like"/>
    <property type="match status" value="3"/>
</dbReference>
<keyword evidence="4 6" id="KW-0238">DNA-binding</keyword>
<dbReference type="Gene3D" id="1.10.8.430">
    <property type="entry name" value="Helical domain of apoptotic protease-activating factors"/>
    <property type="match status" value="1"/>
</dbReference>
<dbReference type="InterPro" id="IPR051677">
    <property type="entry name" value="AfsR-DnrI-RedD_regulator"/>
</dbReference>
<feature type="domain" description="OmpR/PhoB-type" evidence="8">
    <location>
        <begin position="179"/>
        <end position="286"/>
    </location>
</feature>
<dbReference type="InterPro" id="IPR042197">
    <property type="entry name" value="Apaf_helical"/>
</dbReference>
<dbReference type="GO" id="GO:0003677">
    <property type="term" value="F:DNA binding"/>
    <property type="evidence" value="ECO:0007669"/>
    <property type="project" value="UniProtKB-UniRule"/>
</dbReference>
<evidence type="ECO:0000256" key="2">
    <source>
        <dbReference type="ARBA" id="ARBA00022737"/>
    </source>
</evidence>
<dbReference type="SMART" id="SM00862">
    <property type="entry name" value="Trans_reg_C"/>
    <property type="match status" value="1"/>
</dbReference>
<dbReference type="Gene3D" id="1.10.10.10">
    <property type="entry name" value="Winged helix-like DNA-binding domain superfamily/Winged helix DNA-binding domain"/>
    <property type="match status" value="1"/>
</dbReference>
<keyword evidence="5" id="KW-0804">Transcription</keyword>
<evidence type="ECO:0000256" key="1">
    <source>
        <dbReference type="ARBA" id="ARBA00005820"/>
    </source>
</evidence>
<dbReference type="PROSITE" id="PS51755">
    <property type="entry name" value="OMPR_PHOB"/>
    <property type="match status" value="1"/>
</dbReference>
<dbReference type="PANTHER" id="PTHR35807">
    <property type="entry name" value="TRANSCRIPTIONAL REGULATOR REDD-RELATED"/>
    <property type="match status" value="1"/>
</dbReference>
<gene>
    <name evidence="9" type="ORF">DLJ58_13135</name>
</gene>
<dbReference type="Pfam" id="PF13424">
    <property type="entry name" value="TPR_12"/>
    <property type="match status" value="2"/>
</dbReference>
<dbReference type="GO" id="GO:0043531">
    <property type="term" value="F:ADP binding"/>
    <property type="evidence" value="ECO:0007669"/>
    <property type="project" value="InterPro"/>
</dbReference>
<dbReference type="InterPro" id="IPR002182">
    <property type="entry name" value="NB-ARC"/>
</dbReference>
<dbReference type="InterPro" id="IPR016032">
    <property type="entry name" value="Sig_transdc_resp-reg_C-effctor"/>
</dbReference>
<dbReference type="CDD" id="cd15831">
    <property type="entry name" value="BTAD"/>
    <property type="match status" value="1"/>
</dbReference>
<dbReference type="InterPro" id="IPR036388">
    <property type="entry name" value="WH-like_DNA-bd_sf"/>
</dbReference>
<comment type="caution">
    <text evidence="9">The sequence shown here is derived from an EMBL/GenBank/DDBJ whole genome shotgun (WGS) entry which is preliminary data.</text>
</comment>
<dbReference type="SUPFAM" id="SSF52540">
    <property type="entry name" value="P-loop containing nucleoside triphosphate hydrolases"/>
    <property type="match status" value="1"/>
</dbReference>
<evidence type="ECO:0000313" key="9">
    <source>
        <dbReference type="EMBL" id="RQX09962.1"/>
    </source>
</evidence>
<feature type="compositionally biased region" description="Acidic residues" evidence="7">
    <location>
        <begin position="462"/>
        <end position="471"/>
    </location>
</feature>
<dbReference type="InterPro" id="IPR001867">
    <property type="entry name" value="OmpR/PhoB-type_DNA-bd"/>
</dbReference>
<dbReference type="PRINTS" id="PR00364">
    <property type="entry name" value="DISEASERSIST"/>
</dbReference>
<dbReference type="AlphaFoldDB" id="A0A3N9XAU3"/>
<organism evidence="9 10">
    <name type="scientific">Micromonospora arida</name>
    <dbReference type="NCBI Taxonomy" id="2203715"/>
    <lineage>
        <taxon>Bacteria</taxon>
        <taxon>Bacillati</taxon>
        <taxon>Actinomycetota</taxon>
        <taxon>Actinomycetes</taxon>
        <taxon>Micromonosporales</taxon>
        <taxon>Micromonosporaceae</taxon>
        <taxon>Micromonospora</taxon>
    </lineage>
</organism>
<dbReference type="SMART" id="SM01043">
    <property type="entry name" value="BTAD"/>
    <property type="match status" value="1"/>
</dbReference>
<dbReference type="InterPro" id="IPR027417">
    <property type="entry name" value="P-loop_NTPase"/>
</dbReference>
<keyword evidence="3" id="KW-0805">Transcription regulation</keyword>
<dbReference type="GO" id="GO:0006355">
    <property type="term" value="P:regulation of DNA-templated transcription"/>
    <property type="evidence" value="ECO:0007669"/>
    <property type="project" value="InterPro"/>
</dbReference>
<dbReference type="EMBL" id="QGSY01000164">
    <property type="protein sequence ID" value="RQX09962.1"/>
    <property type="molecule type" value="Genomic_DNA"/>
</dbReference>
<comment type="similarity">
    <text evidence="1">Belongs to the AfsR/DnrI/RedD regulatory family.</text>
</comment>
<keyword evidence="10" id="KW-1185">Reference proteome</keyword>
<evidence type="ECO:0000256" key="7">
    <source>
        <dbReference type="SAM" id="MobiDB-lite"/>
    </source>
</evidence>
<evidence type="ECO:0000256" key="4">
    <source>
        <dbReference type="ARBA" id="ARBA00023125"/>
    </source>
</evidence>
<evidence type="ECO:0000259" key="8">
    <source>
        <dbReference type="PROSITE" id="PS51755"/>
    </source>
</evidence>
<feature type="DNA-binding region" description="OmpR/PhoB-type" evidence="6">
    <location>
        <begin position="179"/>
        <end position="286"/>
    </location>
</feature>
<dbReference type="SMART" id="SM00028">
    <property type="entry name" value="TPR"/>
    <property type="match status" value="5"/>
</dbReference>
<feature type="region of interest" description="Disordered" evidence="7">
    <location>
        <begin position="440"/>
        <end position="494"/>
    </location>
</feature>
<dbReference type="Gene3D" id="3.40.50.300">
    <property type="entry name" value="P-loop containing nucleotide triphosphate hydrolases"/>
    <property type="match status" value="1"/>
</dbReference>
<proteinExistence type="inferred from homology"/>
<protein>
    <recommendedName>
        <fullName evidence="8">OmpR/PhoB-type domain-containing protein</fullName>
    </recommendedName>
</protein>
<evidence type="ECO:0000256" key="6">
    <source>
        <dbReference type="PROSITE-ProRule" id="PRU01091"/>
    </source>
</evidence>
<name>A0A3N9XAU3_9ACTN</name>
<dbReference type="GO" id="GO:0000160">
    <property type="term" value="P:phosphorelay signal transduction system"/>
    <property type="evidence" value="ECO:0007669"/>
    <property type="project" value="InterPro"/>
</dbReference>
<evidence type="ECO:0000256" key="5">
    <source>
        <dbReference type="ARBA" id="ARBA00023163"/>
    </source>
</evidence>
<dbReference type="PANTHER" id="PTHR35807:SF1">
    <property type="entry name" value="TRANSCRIPTIONAL REGULATOR REDD"/>
    <property type="match status" value="1"/>
</dbReference>
<dbReference type="Pfam" id="PF00931">
    <property type="entry name" value="NB-ARC"/>
    <property type="match status" value="1"/>
</dbReference>
<evidence type="ECO:0000313" key="10">
    <source>
        <dbReference type="Proteomes" id="UP000266889"/>
    </source>
</evidence>
<dbReference type="SUPFAM" id="SSF46894">
    <property type="entry name" value="C-terminal effector domain of the bipartite response regulators"/>
    <property type="match status" value="1"/>
</dbReference>
<reference evidence="9 10" key="1">
    <citation type="submission" date="2018-05" db="EMBL/GenBank/DDBJ databases">
        <title>Micromonospora from Atacama Desert.</title>
        <authorList>
            <person name="Carro L."/>
            <person name="Goodfellow M."/>
            <person name="Klenk H.-P."/>
        </authorList>
    </citation>
    <scope>NUCLEOTIDE SEQUENCE [LARGE SCALE GENOMIC DNA]</scope>
    <source>
        <strain evidence="9 10">LB32</strain>
    </source>
</reference>
<dbReference type="Gene3D" id="1.25.40.10">
    <property type="entry name" value="Tetratricopeptide repeat domain"/>
    <property type="match status" value="3"/>
</dbReference>
<sequence length="1247" mass="134815">MPRSTQFWARSSISVRVMGPLIDDASAGETASRPLAPTTATLSATPATSRVRCRNCERAAKTRIADVLLMNSVFRTGSGSDERLASPRGALMTTDGGLESLGTLQDHEGCRDPAALFASSDENRYSRLLWGRGRLSWAARATPVGGAPDRLWQDLRSRTGSEAERILDSHICPLHGRCGQSNGRGGDAVELRILGELQIQVAGRPIELGPLKQRLVLAALAVDVGRGVPVEVLIDRVWDGSPPADARGVLYTYITRIRRLLAAAALVEGVSPITLARRPGGYQLEAADDRVDLRQLRTLSEQVQQLDADDPRRAQLLRQAVELWRGDPLDGLPGDWAARVRERLRQQALGTLLEWAESELRQGRPGPVADRLSQALERDPLTEPLVLHLMRALHLSGRRAEALDQYARTRSLLADELGVDPGSELQLLHQRILRDESVRRPVAVLEPTPPPAVTPSQPVEATEPDEQDQPDDIPHAGRAGRGCQLPPPLPDHTGCEAEIEQALTALAQPQQTLTARPPLILSGPGGVGKTSLSVRLAHLLRASYPDGQIFVGLDGRRSDPVSVLNQVLRALGVSNVQQLRSTEEKLGEYRSTISGRRILIVLDAAVSAEEVRPLIPGDSGCALIATSRARLTTVPGAHHVELTMFTPEQSLALLGQIIGADRIAREPEAAETLVELCAGLPLALRIVGARLTARPHQRIARLADRLRNERYRLDEMTADGLAVRLSVAVSYHGLDPAARRVFRLLGFMGAPTFAEWLGAALLGEPVDVTEELLDLLVDARLIEVVPDPVHRTLRYRMHDLVRLYAYERAVEEDSTAELHTAVARVLTAATGLSERLGERLPHAVPPLYRQPPMPVSLQSCVLAADHLRPGWLDAEGACLVAAVERAAELDMDAAACALADALVFASFAVRNDFVSWDRTHAAAIGVARRTGNRVAQAVIECGIGLLRYKEDRFAEAERYFPAAVTLFDEAGHQAGAAAARNGLGTVLREVGRHHEAIPLLEAAAETLARLGDENGAAHARYGLGHCHRELGDDTAATTRLGEAISGYRTLGHWRGEAIATRAIGLVHRARGELDEAEAWCTRAHALIVEHQDEHITCYTSQALAKIWLRQGKIDRARGPLERSLATCRRLHDRLGVALVQRTIGELHLAAGQLDDAARVLELAYDGWQALGHDLGRARTLRDIGLVRAAGGDLPAAHTAWTDALAVFTRLGTREAAEAPGWHRACGPGCGFDCAGSTAAGSLAVSAA</sequence>
<dbReference type="Proteomes" id="UP000266889">
    <property type="component" value="Unassembled WGS sequence"/>
</dbReference>
<dbReference type="Pfam" id="PF03704">
    <property type="entry name" value="BTAD"/>
    <property type="match status" value="1"/>
</dbReference>
<keyword evidence="2" id="KW-0677">Repeat</keyword>
<dbReference type="InterPro" id="IPR019734">
    <property type="entry name" value="TPR_rpt"/>
</dbReference>
<accession>A0A3N9XAU3</accession>
<dbReference type="InterPro" id="IPR005158">
    <property type="entry name" value="BTAD"/>
</dbReference>